<dbReference type="SUPFAM" id="SSF47413">
    <property type="entry name" value="lambda repressor-like DNA-binding domains"/>
    <property type="match status" value="1"/>
</dbReference>
<name>A0A3D8X9K6_PRIMG</name>
<feature type="domain" description="HTH cro/C1-type" evidence="1">
    <location>
        <begin position="13"/>
        <end position="65"/>
    </location>
</feature>
<dbReference type="CDD" id="cd00093">
    <property type="entry name" value="HTH_XRE"/>
    <property type="match status" value="1"/>
</dbReference>
<dbReference type="Proteomes" id="UP000256519">
    <property type="component" value="Unassembled WGS sequence"/>
</dbReference>
<evidence type="ECO:0000313" key="2">
    <source>
        <dbReference type="EMBL" id="RDZ18756.1"/>
    </source>
</evidence>
<dbReference type="InterPro" id="IPR010982">
    <property type="entry name" value="Lambda_DNA-bd_dom_sf"/>
</dbReference>
<gene>
    <name evidence="2" type="ORF">C3744_00380</name>
</gene>
<reference evidence="2 3" key="1">
    <citation type="journal article" date="2018" name="Appl. Environ. Microbiol.">
        <title>Antimicrobial susceptibility testing and tentative epidemiological cut-off values of five Bacillus species relevant for use as animal feed additives or for plant protection.</title>
        <authorList>
            <person name="Agerso Y."/>
            <person name="Stuer-Lauridsen B."/>
            <person name="Bjerre K."/>
            <person name="Jensen M.G."/>
            <person name="Johansen E."/>
            <person name="Bennedsen M."/>
            <person name="Brockmann E."/>
            <person name="Nielsen B."/>
        </authorList>
    </citation>
    <scope>NUCLEOTIDE SEQUENCE [LARGE SCALE GENOMIC DNA]</scope>
    <source>
        <strain evidence="2 3">CHCC20162</strain>
    </source>
</reference>
<comment type="caution">
    <text evidence="2">The sequence shown here is derived from an EMBL/GenBank/DDBJ whole genome shotgun (WGS) entry which is preliminary data.</text>
</comment>
<sequence>MFGLGKKRSKLGKWLDQRGISQQWLANTSKVSRSTISDLCQKNVEHAPTQRTMTKILKALRRVDPNLKADDFFDI</sequence>
<dbReference type="RefSeq" id="WP_116071115.1">
    <property type="nucleotide sequence ID" value="NZ_CP187634.1"/>
</dbReference>
<dbReference type="GO" id="GO:0003677">
    <property type="term" value="F:DNA binding"/>
    <property type="evidence" value="ECO:0007669"/>
    <property type="project" value="InterPro"/>
</dbReference>
<dbReference type="InterPro" id="IPR001387">
    <property type="entry name" value="Cro/C1-type_HTH"/>
</dbReference>
<organism evidence="2 3">
    <name type="scientific">Priestia megaterium</name>
    <name type="common">Bacillus megaterium</name>
    <dbReference type="NCBI Taxonomy" id="1404"/>
    <lineage>
        <taxon>Bacteria</taxon>
        <taxon>Bacillati</taxon>
        <taxon>Bacillota</taxon>
        <taxon>Bacilli</taxon>
        <taxon>Bacillales</taxon>
        <taxon>Bacillaceae</taxon>
        <taxon>Priestia</taxon>
    </lineage>
</organism>
<proteinExistence type="predicted"/>
<dbReference type="EMBL" id="PQWM01000005">
    <property type="protein sequence ID" value="RDZ18756.1"/>
    <property type="molecule type" value="Genomic_DNA"/>
</dbReference>
<accession>A0A3D8X9K6</accession>
<dbReference type="Gene3D" id="1.10.260.40">
    <property type="entry name" value="lambda repressor-like DNA-binding domains"/>
    <property type="match status" value="1"/>
</dbReference>
<evidence type="ECO:0000259" key="1">
    <source>
        <dbReference type="Pfam" id="PF01381"/>
    </source>
</evidence>
<protein>
    <submittedName>
        <fullName evidence="2">Transcriptional regulator</fullName>
    </submittedName>
</protein>
<dbReference type="AlphaFoldDB" id="A0A3D8X9K6"/>
<evidence type="ECO:0000313" key="3">
    <source>
        <dbReference type="Proteomes" id="UP000256519"/>
    </source>
</evidence>
<dbReference type="Pfam" id="PF01381">
    <property type="entry name" value="HTH_3"/>
    <property type="match status" value="1"/>
</dbReference>